<gene>
    <name evidence="1" type="ORF">RCOM_2092580</name>
</gene>
<sequence>MRKSIGTLVGSNSKQSLVIVDVRSDGRARERKEYVVRTEYRAGTPGSLWGMGKEDQTAFFSAARKKNAAHNFARVHYTQLARPESHVLSISMWHLYRYGLRASEIKKAAGP</sequence>
<protein>
    <submittedName>
        <fullName evidence="1">Uncharacterized protein</fullName>
    </submittedName>
</protein>
<dbReference type="AlphaFoldDB" id="B9T861"/>
<proteinExistence type="predicted"/>
<reference evidence="2" key="1">
    <citation type="journal article" date="2010" name="Nat. Biotechnol.">
        <title>Draft genome sequence of the oilseed species Ricinus communis.</title>
        <authorList>
            <person name="Chan A.P."/>
            <person name="Crabtree J."/>
            <person name="Zhao Q."/>
            <person name="Lorenzi H."/>
            <person name="Orvis J."/>
            <person name="Puiu D."/>
            <person name="Melake-Berhan A."/>
            <person name="Jones K.M."/>
            <person name="Redman J."/>
            <person name="Chen G."/>
            <person name="Cahoon E.B."/>
            <person name="Gedil M."/>
            <person name="Stanke M."/>
            <person name="Haas B.J."/>
            <person name="Wortman J.R."/>
            <person name="Fraser-Liggett C.M."/>
            <person name="Ravel J."/>
            <person name="Rabinowicz P.D."/>
        </authorList>
    </citation>
    <scope>NUCLEOTIDE SEQUENCE [LARGE SCALE GENOMIC DNA]</scope>
    <source>
        <strain evidence="2">cv. Hale</strain>
    </source>
</reference>
<name>B9T861_RICCO</name>
<organism evidence="1 2">
    <name type="scientific">Ricinus communis</name>
    <name type="common">Castor bean</name>
    <dbReference type="NCBI Taxonomy" id="3988"/>
    <lineage>
        <taxon>Eukaryota</taxon>
        <taxon>Viridiplantae</taxon>
        <taxon>Streptophyta</taxon>
        <taxon>Embryophyta</taxon>
        <taxon>Tracheophyta</taxon>
        <taxon>Spermatophyta</taxon>
        <taxon>Magnoliopsida</taxon>
        <taxon>eudicotyledons</taxon>
        <taxon>Gunneridae</taxon>
        <taxon>Pentapetalae</taxon>
        <taxon>rosids</taxon>
        <taxon>fabids</taxon>
        <taxon>Malpighiales</taxon>
        <taxon>Euphorbiaceae</taxon>
        <taxon>Acalyphoideae</taxon>
        <taxon>Acalypheae</taxon>
        <taxon>Ricinus</taxon>
    </lineage>
</organism>
<evidence type="ECO:0000313" key="1">
    <source>
        <dbReference type="EMBL" id="EEF27952.1"/>
    </source>
</evidence>
<accession>B9T861</accession>
<evidence type="ECO:0000313" key="2">
    <source>
        <dbReference type="Proteomes" id="UP000008311"/>
    </source>
</evidence>
<keyword evidence="2" id="KW-1185">Reference proteome</keyword>
<dbReference type="InParanoid" id="B9T861"/>
<dbReference type="EMBL" id="EQ974932">
    <property type="protein sequence ID" value="EEF27952.1"/>
    <property type="molecule type" value="Genomic_DNA"/>
</dbReference>
<dbReference type="Proteomes" id="UP000008311">
    <property type="component" value="Unassembled WGS sequence"/>
</dbReference>